<evidence type="ECO:0000256" key="8">
    <source>
        <dbReference type="SAM" id="SignalP"/>
    </source>
</evidence>
<evidence type="ECO:0000259" key="9">
    <source>
        <dbReference type="Pfam" id="PF05504"/>
    </source>
</evidence>
<comment type="caution">
    <text evidence="11">The sequence shown here is derived from an EMBL/GenBank/DDBJ whole genome shotgun (WGS) entry which is preliminary data.</text>
</comment>
<dbReference type="InterPro" id="IPR038501">
    <property type="entry name" value="Spore_GerAC_C_sf"/>
</dbReference>
<feature type="chain" id="PRO_5046102207" evidence="8">
    <location>
        <begin position="22"/>
        <end position="378"/>
    </location>
</feature>
<evidence type="ECO:0000259" key="10">
    <source>
        <dbReference type="Pfam" id="PF25198"/>
    </source>
</evidence>
<evidence type="ECO:0000256" key="7">
    <source>
        <dbReference type="ARBA" id="ARBA00023288"/>
    </source>
</evidence>
<feature type="signal peptide" evidence="8">
    <location>
        <begin position="1"/>
        <end position="21"/>
    </location>
</feature>
<proteinExistence type="inferred from homology"/>
<evidence type="ECO:0000256" key="2">
    <source>
        <dbReference type="ARBA" id="ARBA00007886"/>
    </source>
</evidence>
<dbReference type="Proteomes" id="UP000615455">
    <property type="component" value="Unassembled WGS sequence"/>
</dbReference>
<feature type="domain" description="Spore germination protein N-terminal" evidence="10">
    <location>
        <begin position="25"/>
        <end position="192"/>
    </location>
</feature>
<sequence length="378" mass="43000">MSMNKLLLPILLLAATTGLLTGCADRLDMENASIPLTLGLDLGQDNEPIMYSTFPVFNKNTKKKTQETIARARTFRQSRAEQDAHSAGVFSGRNYQVFLIGKRMLEQENWFQMLDVIFRDSKNTVSDRVIVFDGPLADIIYLNPKDQPLLPILLRGMVDTKSSKSETVNTNLQELHRQLFEFGMTPSISEVRLDAKKNIKMNGTALLNHQGKYVTSLDTFETVLLRILQNKVKKSASITLSMPGEPEQKPFHLDKISFATDQTRTETKTITSTHQGDFHFDIIIKMKISLFEVLFPYDIENKTPELEQMLSEEMQKQFEKLIKKIQQHAIDPIGLGMHARAFEYKEYKAVKNDWGKALSSADIRVQVKIKIDAMGPVK</sequence>
<evidence type="ECO:0000256" key="5">
    <source>
        <dbReference type="ARBA" id="ARBA00023136"/>
    </source>
</evidence>
<name>A0ABQ2BPB2_9BACL</name>
<accession>A0ABQ2BPB2</accession>
<evidence type="ECO:0000256" key="3">
    <source>
        <dbReference type="ARBA" id="ARBA00022544"/>
    </source>
</evidence>
<dbReference type="Pfam" id="PF05504">
    <property type="entry name" value="Spore_GerAC"/>
    <property type="match status" value="1"/>
</dbReference>
<dbReference type="NCBIfam" id="TIGR02887">
    <property type="entry name" value="spore_ger_x_C"/>
    <property type="match status" value="1"/>
</dbReference>
<dbReference type="PANTHER" id="PTHR35789:SF1">
    <property type="entry name" value="SPORE GERMINATION PROTEIN B3"/>
    <property type="match status" value="1"/>
</dbReference>
<keyword evidence="3" id="KW-0309">Germination</keyword>
<comment type="subcellular location">
    <subcellularLocation>
        <location evidence="1">Membrane</location>
        <topology evidence="1">Lipid-anchor</topology>
    </subcellularLocation>
</comment>
<dbReference type="Gene3D" id="3.30.300.210">
    <property type="entry name" value="Nutrient germinant receptor protein C, domain 3"/>
    <property type="match status" value="1"/>
</dbReference>
<dbReference type="Pfam" id="PF25198">
    <property type="entry name" value="Spore_GerAC_N"/>
    <property type="match status" value="1"/>
</dbReference>
<dbReference type="PANTHER" id="PTHR35789">
    <property type="entry name" value="SPORE GERMINATION PROTEIN B3"/>
    <property type="match status" value="1"/>
</dbReference>
<evidence type="ECO:0000313" key="11">
    <source>
        <dbReference type="EMBL" id="GGI44329.1"/>
    </source>
</evidence>
<reference evidence="12" key="1">
    <citation type="journal article" date="2019" name="Int. J. Syst. Evol. Microbiol.">
        <title>The Global Catalogue of Microorganisms (GCM) 10K type strain sequencing project: providing services to taxonomists for standard genome sequencing and annotation.</title>
        <authorList>
            <consortium name="The Broad Institute Genomics Platform"/>
            <consortium name="The Broad Institute Genome Sequencing Center for Infectious Disease"/>
            <person name="Wu L."/>
            <person name="Ma J."/>
        </authorList>
    </citation>
    <scope>NUCLEOTIDE SEQUENCE [LARGE SCALE GENOMIC DNA]</scope>
    <source>
        <strain evidence="12">CGMCC 1.15043</strain>
    </source>
</reference>
<dbReference type="InterPro" id="IPR057336">
    <property type="entry name" value="GerAC_N"/>
</dbReference>
<evidence type="ECO:0000256" key="6">
    <source>
        <dbReference type="ARBA" id="ARBA00023139"/>
    </source>
</evidence>
<dbReference type="InterPro" id="IPR008844">
    <property type="entry name" value="Spore_GerAC-like"/>
</dbReference>
<keyword evidence="12" id="KW-1185">Reference proteome</keyword>
<keyword evidence="7" id="KW-0449">Lipoprotein</keyword>
<keyword evidence="5" id="KW-0472">Membrane</keyword>
<keyword evidence="4 8" id="KW-0732">Signal</keyword>
<evidence type="ECO:0000313" key="12">
    <source>
        <dbReference type="Proteomes" id="UP000615455"/>
    </source>
</evidence>
<comment type="similarity">
    <text evidence="2">Belongs to the GerABKC lipoprotein family.</text>
</comment>
<protein>
    <submittedName>
        <fullName evidence="11">Germination protein</fullName>
    </submittedName>
</protein>
<dbReference type="RefSeq" id="WP_189007523.1">
    <property type="nucleotide sequence ID" value="NZ_BMHE01000002.1"/>
</dbReference>
<dbReference type="PROSITE" id="PS51257">
    <property type="entry name" value="PROKAR_LIPOPROTEIN"/>
    <property type="match status" value="1"/>
</dbReference>
<organism evidence="11 12">
    <name type="scientific">Paenibacillus marchantiophytorum</name>
    <dbReference type="NCBI Taxonomy" id="1619310"/>
    <lineage>
        <taxon>Bacteria</taxon>
        <taxon>Bacillati</taxon>
        <taxon>Bacillota</taxon>
        <taxon>Bacilli</taxon>
        <taxon>Bacillales</taxon>
        <taxon>Paenibacillaceae</taxon>
        <taxon>Paenibacillus</taxon>
    </lineage>
</organism>
<evidence type="ECO:0000256" key="4">
    <source>
        <dbReference type="ARBA" id="ARBA00022729"/>
    </source>
</evidence>
<gene>
    <name evidence="11" type="ORF">GCM10008018_06560</name>
</gene>
<dbReference type="InterPro" id="IPR046953">
    <property type="entry name" value="Spore_GerAC-like_C"/>
</dbReference>
<keyword evidence="6" id="KW-0564">Palmitate</keyword>
<feature type="domain" description="Spore germination GerAC-like C-terminal" evidence="9">
    <location>
        <begin position="202"/>
        <end position="375"/>
    </location>
</feature>
<dbReference type="EMBL" id="BMHE01000002">
    <property type="protein sequence ID" value="GGI44329.1"/>
    <property type="molecule type" value="Genomic_DNA"/>
</dbReference>
<evidence type="ECO:0000256" key="1">
    <source>
        <dbReference type="ARBA" id="ARBA00004635"/>
    </source>
</evidence>